<protein>
    <recommendedName>
        <fullName evidence="11 12">UvrABC system protein B</fullName>
        <shortName evidence="12">Protein UvrB</shortName>
    </recommendedName>
    <alternativeName>
        <fullName evidence="12">Excinuclease ABC subunit B</fullName>
    </alternativeName>
</protein>
<dbReference type="AlphaFoldDB" id="F7XP53"/>
<evidence type="ECO:0000256" key="3">
    <source>
        <dbReference type="ARBA" id="ARBA00022490"/>
    </source>
</evidence>
<comment type="similarity">
    <text evidence="2 12 13">Belongs to the UvrB family.</text>
</comment>
<feature type="domain" description="Helicase ATP-binding" evidence="15">
    <location>
        <begin position="25"/>
        <end position="182"/>
    </location>
</feature>
<dbReference type="KEGG" id="mzh:Mzhil_1506"/>
<keyword evidence="9 12" id="KW-0234">DNA repair</keyword>
<dbReference type="SMART" id="SM00487">
    <property type="entry name" value="DEXDc"/>
    <property type="match status" value="1"/>
</dbReference>
<dbReference type="RefSeq" id="WP_013898782.1">
    <property type="nucleotide sequence ID" value="NC_015676.1"/>
</dbReference>
<evidence type="ECO:0000256" key="6">
    <source>
        <dbReference type="ARBA" id="ARBA00022769"/>
    </source>
</evidence>
<dbReference type="GO" id="GO:0120545">
    <property type="term" value="F:nucleic acid conformation isomerase activity"/>
    <property type="evidence" value="ECO:0007669"/>
    <property type="project" value="UniProtKB-ARBA"/>
</dbReference>
<sequence>MNSFKLVSDYTPQGDQPKAISRLTDGISNGVKHQTLLGVTGSGKTFTVANVIENVQKPTLVIAHNKTLAAQLYSEFREFFPDNAVEYFVSYYDYYQPEAYIPTTDTYIEKESSINEEIDKLRLRATKSLLERRDVIVVSSVSCIYNLGSPEEWKNMTVMLQPGYEIDKSSLFANLVNIQYERNDIEPVQGTFRSRGDTIEIYPAQENYGIRIELFGDEVDRITYFHPITGKVTKTVNDGECVVIYPAKHFVMPEERIEKAISSIEDELESRLVELESENLLLEAHRLSQKTRFDIEMLREIGYCSGIENYSRHFDGRMPGEAPSSLLDFFPEDYLLIIDESHVTIPQIRGMHNGDRARKESLIKHGFRLPSAYDNRPLRYDEFEKRINTAIYVSATPAEYEIKLSGEPVEQIIRPTGLVDPEISVRPIKNQVDDLLAEIDRTTENNYRILVTTLTKKMAEDLTDYLAEAGVRVRYMHSDIDTLERAEIIRQLRQKGFDVLVGINLLREGLDIPEVALVAILDADKEGFLRSERSLIQTIGRASRNVDGRVILYADTITGSMERAIRETNRRREIQISYNKLHNITPQTIKKAVQKELIQSEARQESKITYPPEVDISQANVKDIIIDLESQMYKAAENLEFEKAADLRDQIREIKESYQS</sequence>
<dbReference type="GO" id="GO:0009432">
    <property type="term" value="P:SOS response"/>
    <property type="evidence" value="ECO:0007669"/>
    <property type="project" value="UniProtKB-UniRule"/>
</dbReference>
<comment type="domain">
    <text evidence="12">The beta-hairpin motif is involved in DNA binding.</text>
</comment>
<name>F7XP53_METZD</name>
<feature type="binding site" evidence="12">
    <location>
        <begin position="38"/>
        <end position="45"/>
    </location>
    <ligand>
        <name>ATP</name>
        <dbReference type="ChEBI" id="CHEBI:30616"/>
    </ligand>
</feature>
<dbReference type="InterPro" id="IPR041471">
    <property type="entry name" value="UvrB_inter"/>
</dbReference>
<evidence type="ECO:0000313" key="18">
    <source>
        <dbReference type="Proteomes" id="UP000006622"/>
    </source>
</evidence>
<keyword evidence="18" id="KW-1185">Reference proteome</keyword>
<evidence type="ECO:0000313" key="17">
    <source>
        <dbReference type="EMBL" id="AEH61345.1"/>
    </source>
</evidence>
<feature type="domain" description="UVR" evidence="14">
    <location>
        <begin position="622"/>
        <end position="657"/>
    </location>
</feature>
<dbReference type="GO" id="GO:0006289">
    <property type="term" value="P:nucleotide-excision repair"/>
    <property type="evidence" value="ECO:0007669"/>
    <property type="project" value="UniProtKB-UniRule"/>
</dbReference>
<dbReference type="EMBL" id="CP002101">
    <property type="protein sequence ID" value="AEH61345.1"/>
    <property type="molecule type" value="Genomic_DNA"/>
</dbReference>
<dbReference type="InterPro" id="IPR024759">
    <property type="entry name" value="UvrB_YAD/RRR_dom"/>
</dbReference>
<keyword evidence="12 13" id="KW-0742">SOS response</keyword>
<comment type="subunit">
    <text evidence="10 12 13">Forms a heterotetramer with UvrA during the search for lesions. Interacts with UvrC in an incision complex.</text>
</comment>
<reference evidence="17 18" key="1">
    <citation type="submission" date="2010-07" db="EMBL/GenBank/DDBJ databases">
        <title>The complete genome of Methanosalsum zhilinae DSM 4017.</title>
        <authorList>
            <consortium name="US DOE Joint Genome Institute (JGI-PGF)"/>
            <person name="Lucas S."/>
            <person name="Copeland A."/>
            <person name="Lapidus A."/>
            <person name="Glavina del Rio T."/>
            <person name="Dalin E."/>
            <person name="Tice H."/>
            <person name="Bruce D."/>
            <person name="Goodwin L."/>
            <person name="Pitluck S."/>
            <person name="Kyrpides N."/>
            <person name="Mavromatis K."/>
            <person name="Ovchinnikova G."/>
            <person name="Daligault H."/>
            <person name="Detter J.C."/>
            <person name="Han C."/>
            <person name="Tapia R."/>
            <person name="Larimer F."/>
            <person name="Land M."/>
            <person name="Hauser L."/>
            <person name="Markowitz V."/>
            <person name="Cheng J.-F."/>
            <person name="Hugenholtz P."/>
            <person name="Woyke T."/>
            <person name="Wu D."/>
            <person name="Spring S."/>
            <person name="Schueler E."/>
            <person name="Brambilla E."/>
            <person name="Klenk H.-P."/>
            <person name="Eisen J.A."/>
        </authorList>
    </citation>
    <scope>NUCLEOTIDE SEQUENCE [LARGE SCALE GENOMIC DNA]</scope>
    <source>
        <strain evidence="18">DSM 4017 / NBRC 107636 / OCM 62 / WeN5</strain>
    </source>
</reference>
<evidence type="ECO:0000256" key="4">
    <source>
        <dbReference type="ARBA" id="ARBA00022741"/>
    </source>
</evidence>
<dbReference type="Pfam" id="PF02151">
    <property type="entry name" value="UVR"/>
    <property type="match status" value="1"/>
</dbReference>
<dbReference type="SUPFAM" id="SSF52540">
    <property type="entry name" value="P-loop containing nucleoside triphosphate hydrolases"/>
    <property type="match status" value="2"/>
</dbReference>
<evidence type="ECO:0000256" key="2">
    <source>
        <dbReference type="ARBA" id="ARBA00008533"/>
    </source>
</evidence>
<accession>F7XP53</accession>
<evidence type="ECO:0000256" key="8">
    <source>
        <dbReference type="ARBA" id="ARBA00022881"/>
    </source>
</evidence>
<feature type="domain" description="Helicase C-terminal" evidence="16">
    <location>
        <begin position="431"/>
        <end position="597"/>
    </location>
</feature>
<keyword evidence="4 12" id="KW-0547">Nucleotide-binding</keyword>
<dbReference type="GO" id="GO:0016887">
    <property type="term" value="F:ATP hydrolysis activity"/>
    <property type="evidence" value="ECO:0007669"/>
    <property type="project" value="InterPro"/>
</dbReference>
<dbReference type="Gene3D" id="4.10.860.10">
    <property type="entry name" value="UVR domain"/>
    <property type="match status" value="1"/>
</dbReference>
<dbReference type="Proteomes" id="UP000006622">
    <property type="component" value="Chromosome"/>
</dbReference>
<organism evidence="17 18">
    <name type="scientific">Methanosalsum zhilinae (strain DSM 4017 / NBRC 107636 / OCM 62 / WeN5)</name>
    <name type="common">Methanohalophilus zhilinae</name>
    <dbReference type="NCBI Taxonomy" id="679901"/>
    <lineage>
        <taxon>Archaea</taxon>
        <taxon>Methanobacteriati</taxon>
        <taxon>Methanobacteriota</taxon>
        <taxon>Stenosarchaea group</taxon>
        <taxon>Methanomicrobia</taxon>
        <taxon>Methanosarcinales</taxon>
        <taxon>Methanosarcinaceae</taxon>
        <taxon>Methanosalsum</taxon>
    </lineage>
</organism>
<dbReference type="PROSITE" id="PS51192">
    <property type="entry name" value="HELICASE_ATP_BIND_1"/>
    <property type="match status" value="1"/>
</dbReference>
<evidence type="ECO:0000256" key="13">
    <source>
        <dbReference type="RuleBase" id="RU003587"/>
    </source>
</evidence>
<dbReference type="SMART" id="SM00490">
    <property type="entry name" value="HELICc"/>
    <property type="match status" value="1"/>
</dbReference>
<evidence type="ECO:0000259" key="14">
    <source>
        <dbReference type="PROSITE" id="PS50151"/>
    </source>
</evidence>
<dbReference type="CDD" id="cd17916">
    <property type="entry name" value="DEXHc_UvrB"/>
    <property type="match status" value="1"/>
</dbReference>
<dbReference type="Pfam" id="PF12344">
    <property type="entry name" value="UvrB"/>
    <property type="match status" value="1"/>
</dbReference>
<keyword evidence="8 12" id="KW-0267">Excision nuclease</keyword>
<dbReference type="HAMAP" id="MF_00204">
    <property type="entry name" value="UvrB"/>
    <property type="match status" value="1"/>
</dbReference>
<dbReference type="GO" id="GO:0005737">
    <property type="term" value="C:cytoplasm"/>
    <property type="evidence" value="ECO:0007669"/>
    <property type="project" value="UniProtKB-SubCell"/>
</dbReference>
<keyword evidence="7 12" id="KW-0067">ATP-binding</keyword>
<evidence type="ECO:0000256" key="11">
    <source>
        <dbReference type="ARBA" id="ARBA00029504"/>
    </source>
</evidence>
<feature type="short sequence motif" description="Beta-hairpin" evidence="12">
    <location>
        <begin position="91"/>
        <end position="114"/>
    </location>
</feature>
<dbReference type="PROSITE" id="PS51194">
    <property type="entry name" value="HELICASE_CTER"/>
    <property type="match status" value="1"/>
</dbReference>
<dbReference type="InterPro" id="IPR027417">
    <property type="entry name" value="P-loop_NTPase"/>
</dbReference>
<dbReference type="GeneID" id="10823144"/>
<dbReference type="NCBIfam" id="TIGR00631">
    <property type="entry name" value="uvrb"/>
    <property type="match status" value="1"/>
</dbReference>
<evidence type="ECO:0000256" key="7">
    <source>
        <dbReference type="ARBA" id="ARBA00022840"/>
    </source>
</evidence>
<keyword evidence="5 12" id="KW-0227">DNA damage</keyword>
<evidence type="ECO:0000256" key="9">
    <source>
        <dbReference type="ARBA" id="ARBA00023204"/>
    </source>
</evidence>
<evidence type="ECO:0000259" key="15">
    <source>
        <dbReference type="PROSITE" id="PS51192"/>
    </source>
</evidence>
<dbReference type="GO" id="GO:0009380">
    <property type="term" value="C:excinuclease repair complex"/>
    <property type="evidence" value="ECO:0007669"/>
    <property type="project" value="InterPro"/>
</dbReference>
<dbReference type="PROSITE" id="PS50151">
    <property type="entry name" value="UVR"/>
    <property type="match status" value="1"/>
</dbReference>
<dbReference type="HOGENOM" id="CLU_009621_2_1_2"/>
<comment type="function">
    <text evidence="12">The UvrABC repair system catalyzes the recognition and processing of DNA lesions. A damage recognition complex composed of 2 UvrA and 2 UvrB subunits scans DNA for abnormalities. Upon binding of the UvrA(2)B(2) complex to a putative damaged site, the DNA wraps around one UvrB monomer. DNA wrap is dependent on ATP binding by UvrB and probably causes local melting of the DNA helix, facilitating insertion of UvrB beta-hairpin between the DNA strands. Then UvrB probes one DNA strand for the presence of a lesion. If a lesion is found the UvrA subunits dissociate and the UvrB-DNA preincision complex is formed. This complex is subsequently bound by UvrC and the second UvrB is released. If no lesion is found, the DNA wraps around the other UvrB subunit that will check the other stand for damage.</text>
</comment>
<evidence type="ECO:0000256" key="1">
    <source>
        <dbReference type="ARBA" id="ARBA00004496"/>
    </source>
</evidence>
<dbReference type="NCBIfam" id="NF003673">
    <property type="entry name" value="PRK05298.1"/>
    <property type="match status" value="1"/>
</dbReference>
<evidence type="ECO:0000259" key="16">
    <source>
        <dbReference type="PROSITE" id="PS51194"/>
    </source>
</evidence>
<dbReference type="InterPro" id="IPR001943">
    <property type="entry name" value="UVR_dom"/>
</dbReference>
<dbReference type="InterPro" id="IPR001650">
    <property type="entry name" value="Helicase_C-like"/>
</dbReference>
<dbReference type="Pfam" id="PF00271">
    <property type="entry name" value="Helicase_C"/>
    <property type="match status" value="1"/>
</dbReference>
<dbReference type="GO" id="GO:0005524">
    <property type="term" value="F:ATP binding"/>
    <property type="evidence" value="ECO:0007669"/>
    <property type="project" value="UniProtKB-UniRule"/>
</dbReference>
<dbReference type="Pfam" id="PF04851">
    <property type="entry name" value="ResIII"/>
    <property type="match status" value="1"/>
</dbReference>
<dbReference type="InterPro" id="IPR004807">
    <property type="entry name" value="UvrB"/>
</dbReference>
<dbReference type="GO" id="GO:0009381">
    <property type="term" value="F:excinuclease ABC activity"/>
    <property type="evidence" value="ECO:0007669"/>
    <property type="project" value="UniProtKB-UniRule"/>
</dbReference>
<keyword evidence="6 12" id="KW-0228">DNA excision</keyword>
<dbReference type="GO" id="GO:0003677">
    <property type="term" value="F:DNA binding"/>
    <property type="evidence" value="ECO:0007669"/>
    <property type="project" value="UniProtKB-UniRule"/>
</dbReference>
<evidence type="ECO:0000256" key="10">
    <source>
        <dbReference type="ARBA" id="ARBA00026033"/>
    </source>
</evidence>
<dbReference type="InterPro" id="IPR036876">
    <property type="entry name" value="UVR_dom_sf"/>
</dbReference>
<dbReference type="InterPro" id="IPR014001">
    <property type="entry name" value="Helicase_ATP-bd"/>
</dbReference>
<evidence type="ECO:0000256" key="5">
    <source>
        <dbReference type="ARBA" id="ARBA00022763"/>
    </source>
</evidence>
<gene>
    <name evidence="12" type="primary">uvrB</name>
    <name evidence="17" type="ordered locus">Mzhil_1506</name>
</gene>
<proteinExistence type="inferred from homology"/>
<dbReference type="SUPFAM" id="SSF46600">
    <property type="entry name" value="C-terminal UvrC-binding domain of UvrB"/>
    <property type="match status" value="1"/>
</dbReference>
<dbReference type="STRING" id="679901.Mzhil_1506"/>
<keyword evidence="3 12" id="KW-0963">Cytoplasm</keyword>
<dbReference type="Gene3D" id="3.40.50.300">
    <property type="entry name" value="P-loop containing nucleotide triphosphate hydrolases"/>
    <property type="match status" value="3"/>
</dbReference>
<dbReference type="OrthoDB" id="8371at2157"/>
<evidence type="ECO:0000256" key="12">
    <source>
        <dbReference type="HAMAP-Rule" id="MF_00204"/>
    </source>
</evidence>
<comment type="subcellular location">
    <subcellularLocation>
        <location evidence="1 12 13">Cytoplasm</location>
    </subcellularLocation>
</comment>
<dbReference type="CDD" id="cd18790">
    <property type="entry name" value="SF2_C_UvrB"/>
    <property type="match status" value="1"/>
</dbReference>
<dbReference type="Pfam" id="PF17757">
    <property type="entry name" value="UvrB_inter"/>
    <property type="match status" value="1"/>
</dbReference>
<dbReference type="PANTHER" id="PTHR24029">
    <property type="entry name" value="UVRABC SYSTEM PROTEIN B"/>
    <property type="match status" value="1"/>
</dbReference>
<dbReference type="PANTHER" id="PTHR24029:SF0">
    <property type="entry name" value="UVRABC SYSTEM PROTEIN B"/>
    <property type="match status" value="1"/>
</dbReference>
<dbReference type="InterPro" id="IPR006935">
    <property type="entry name" value="Helicase/UvrB_N"/>
</dbReference>